<feature type="region of interest" description="Disordered" evidence="2">
    <location>
        <begin position="1"/>
        <end position="45"/>
    </location>
</feature>
<dbReference type="Pfam" id="PF00078">
    <property type="entry name" value="RVT_1"/>
    <property type="match status" value="1"/>
</dbReference>
<dbReference type="InterPro" id="IPR001878">
    <property type="entry name" value="Znf_CCHC"/>
</dbReference>
<dbReference type="PROSITE" id="PS50158">
    <property type="entry name" value="ZF_CCHC"/>
    <property type="match status" value="1"/>
</dbReference>
<evidence type="ECO:0000259" key="4">
    <source>
        <dbReference type="PROSITE" id="PS50878"/>
    </source>
</evidence>
<dbReference type="InterPro" id="IPR026960">
    <property type="entry name" value="RVT-Znf"/>
</dbReference>
<feature type="compositionally biased region" description="Basic and acidic residues" evidence="2">
    <location>
        <begin position="232"/>
        <end position="241"/>
    </location>
</feature>
<evidence type="ECO:0000259" key="3">
    <source>
        <dbReference type="PROSITE" id="PS50158"/>
    </source>
</evidence>
<feature type="region of interest" description="Disordered" evidence="2">
    <location>
        <begin position="1037"/>
        <end position="1066"/>
    </location>
</feature>
<proteinExistence type="predicted"/>
<dbReference type="Proteomes" id="UP000242715">
    <property type="component" value="Unassembled WGS sequence"/>
</dbReference>
<dbReference type="PROSITE" id="PS50878">
    <property type="entry name" value="RT_POL"/>
    <property type="match status" value="1"/>
</dbReference>
<dbReference type="PANTHER" id="PTHR33116">
    <property type="entry name" value="REVERSE TRANSCRIPTASE ZINC-BINDING DOMAIN-CONTAINING PROTEIN-RELATED-RELATED"/>
    <property type="match status" value="1"/>
</dbReference>
<name>A0A2Z6PUI4_TRISU</name>
<evidence type="ECO:0008006" key="7">
    <source>
        <dbReference type="Google" id="ProtNLM"/>
    </source>
</evidence>
<feature type="compositionally biased region" description="Polar residues" evidence="2">
    <location>
        <begin position="1038"/>
        <end position="1052"/>
    </location>
</feature>
<keyword evidence="1" id="KW-0863">Zinc-finger</keyword>
<dbReference type="Pfam" id="PF03372">
    <property type="entry name" value="Exo_endo_phos"/>
    <property type="match status" value="1"/>
</dbReference>
<dbReference type="InterPro" id="IPR025558">
    <property type="entry name" value="DUF4283"/>
</dbReference>
<dbReference type="Gene3D" id="3.60.10.10">
    <property type="entry name" value="Endonuclease/exonuclease/phosphatase"/>
    <property type="match status" value="2"/>
</dbReference>
<evidence type="ECO:0000313" key="6">
    <source>
        <dbReference type="Proteomes" id="UP000242715"/>
    </source>
</evidence>
<accession>A0A2Z6PUI4</accession>
<protein>
    <recommendedName>
        <fullName evidence="7">Reverse transcriptase domain-containing protein</fullName>
    </recommendedName>
</protein>
<evidence type="ECO:0000256" key="2">
    <source>
        <dbReference type="SAM" id="MobiDB-lite"/>
    </source>
</evidence>
<dbReference type="InterPro" id="IPR005135">
    <property type="entry name" value="Endo/exonuclease/phosphatase"/>
</dbReference>
<dbReference type="GO" id="GO:0003676">
    <property type="term" value="F:nucleic acid binding"/>
    <property type="evidence" value="ECO:0007669"/>
    <property type="project" value="InterPro"/>
</dbReference>
<feature type="region of interest" description="Disordered" evidence="2">
    <location>
        <begin position="221"/>
        <end position="258"/>
    </location>
</feature>
<keyword evidence="6" id="KW-1185">Reference proteome</keyword>
<gene>
    <name evidence="5" type="ORF">TSUD_413680</name>
</gene>
<feature type="domain" description="Reverse transcriptase" evidence="4">
    <location>
        <begin position="1596"/>
        <end position="1877"/>
    </location>
</feature>
<dbReference type="InterPro" id="IPR000477">
    <property type="entry name" value="RT_dom"/>
</dbReference>
<dbReference type="InterPro" id="IPR036691">
    <property type="entry name" value="Endo/exonu/phosph_ase_sf"/>
</dbReference>
<keyword evidence="1" id="KW-0862">Zinc</keyword>
<dbReference type="Pfam" id="PF13966">
    <property type="entry name" value="zf-RVT"/>
    <property type="match status" value="1"/>
</dbReference>
<feature type="region of interest" description="Disordered" evidence="2">
    <location>
        <begin position="126"/>
        <end position="150"/>
    </location>
</feature>
<dbReference type="Pfam" id="PF14111">
    <property type="entry name" value="DUF4283"/>
    <property type="match status" value="1"/>
</dbReference>
<dbReference type="InterPro" id="IPR025836">
    <property type="entry name" value="Zn_knuckle_CX2CX4HX4C"/>
</dbReference>
<feature type="domain" description="CCHC-type" evidence="3">
    <location>
        <begin position="961"/>
        <end position="976"/>
    </location>
</feature>
<dbReference type="OrthoDB" id="1430565at2759"/>
<feature type="compositionally biased region" description="Basic and acidic residues" evidence="2">
    <location>
        <begin position="85"/>
        <end position="97"/>
    </location>
</feature>
<dbReference type="GO" id="GO:0003824">
    <property type="term" value="F:catalytic activity"/>
    <property type="evidence" value="ECO:0007669"/>
    <property type="project" value="InterPro"/>
</dbReference>
<keyword evidence="1" id="KW-0479">Metal-binding</keyword>
<reference evidence="6" key="1">
    <citation type="journal article" date="2017" name="Front. Plant Sci.">
        <title>Climate Clever Clovers: New Paradigm to Reduce the Environmental Footprint of Ruminants by Breeding Low Methanogenic Forages Utilizing Haplotype Variation.</title>
        <authorList>
            <person name="Kaur P."/>
            <person name="Appels R."/>
            <person name="Bayer P.E."/>
            <person name="Keeble-Gagnere G."/>
            <person name="Wang J."/>
            <person name="Hirakawa H."/>
            <person name="Shirasawa K."/>
            <person name="Vercoe P."/>
            <person name="Stefanova K."/>
            <person name="Durmic Z."/>
            <person name="Nichols P."/>
            <person name="Revell C."/>
            <person name="Isobe S.N."/>
            <person name="Edwards D."/>
            <person name="Erskine W."/>
        </authorList>
    </citation>
    <scope>NUCLEOTIDE SEQUENCE [LARGE SCALE GENOMIC DNA]</scope>
    <source>
        <strain evidence="6">cv. Daliak</strain>
    </source>
</reference>
<organism evidence="5 6">
    <name type="scientific">Trifolium subterraneum</name>
    <name type="common">Subterranean clover</name>
    <dbReference type="NCBI Taxonomy" id="3900"/>
    <lineage>
        <taxon>Eukaryota</taxon>
        <taxon>Viridiplantae</taxon>
        <taxon>Streptophyta</taxon>
        <taxon>Embryophyta</taxon>
        <taxon>Tracheophyta</taxon>
        <taxon>Spermatophyta</taxon>
        <taxon>Magnoliopsida</taxon>
        <taxon>eudicotyledons</taxon>
        <taxon>Gunneridae</taxon>
        <taxon>Pentapetalae</taxon>
        <taxon>rosids</taxon>
        <taxon>fabids</taxon>
        <taxon>Fabales</taxon>
        <taxon>Fabaceae</taxon>
        <taxon>Papilionoideae</taxon>
        <taxon>50 kb inversion clade</taxon>
        <taxon>NPAAA clade</taxon>
        <taxon>Hologalegina</taxon>
        <taxon>IRL clade</taxon>
        <taxon>Trifolieae</taxon>
        <taxon>Trifolium</taxon>
    </lineage>
</organism>
<dbReference type="CDD" id="cd01650">
    <property type="entry name" value="RT_nLTR_like"/>
    <property type="match status" value="1"/>
</dbReference>
<feature type="region of interest" description="Disordered" evidence="2">
    <location>
        <begin position="66"/>
        <end position="109"/>
    </location>
</feature>
<evidence type="ECO:0000256" key="1">
    <source>
        <dbReference type="PROSITE-ProRule" id="PRU00047"/>
    </source>
</evidence>
<dbReference type="SUPFAM" id="SSF56219">
    <property type="entry name" value="DNase I-like"/>
    <property type="match status" value="2"/>
</dbReference>
<evidence type="ECO:0000313" key="5">
    <source>
        <dbReference type="EMBL" id="GAU51479.1"/>
    </source>
</evidence>
<dbReference type="Pfam" id="PF14392">
    <property type="entry name" value="zf-CCHC_4"/>
    <property type="match status" value="1"/>
</dbReference>
<sequence length="2402" mass="274018">MRIMIPQTNGNEGRDSSVESEEDEDDGVRGMWTEGDMEERESEVGESIALKSVSIVNISQVNSSCPNLGSNNDKEEGVEISKSVEGVRSKEDSRLVDGARGPQNSTTNHHNIKVGVHRRLAQSDNMGCVTKPNRPKDTVNGGEVERGGGVYSDGPRNVYLKLNKSSVHIDTTLLSKGMQVKNSKVVKHVNPIPAAVRKKQQIINNLNLKVPNPDISLQATISTSSRTGDLSRNSEKLDEGVVRSSPSRFRRGKNPDNSCSSVGTVLCCSSLNSSDIRNCNKRSVEVYELDKASKVWQEAAELGVEGDEEEEQYVERIMFNERREWCLGGDFNSISKVGERRGSSSGAWRQGERNEFIQFIDALEVVYIPLKGKMFSWFNSDGSAMSRLDRFLVSEGFIEKDNLSYQWVGDRDISEHFRKKTWENIDIQDKKAFIIKETLKGLKEALKVWNREVFGFMELKIDKTMKELNEVEELLATGNIDANLINPKELVMQFWEQLNFKESLLHQKSRTKWAQEGDSNSRYFHASIKSRRRKNQIVTLKKDGEWIQGVAEIKEEVRDHYSKQFFEEWSNRPFLQGINFNTLSADDNASLLQPFVEEEVATSRPARPGKHKSEGSQKLANVGEHLSPGLTGLMRKVVELEKFKGYHLNNNIQFQILQFADDTILMGEGIWDNIWIIKTLLRIFELVSGLKINFVKSKLYGLNVDSRLLEVGSAFLSCRSEVLPFKFLGIPVGVKPRRQETWKPVVDAMIKRLNSWSESSNSRKNPPPRPNIPKSFLYTETEIHEDIAACTQSIIGKIITDKPIHVSSIQNGLESIWGSPEGLKIQELGGRILQFFMTNEADKDRILQGNPWIFRNSWLIVKPWDRETDINSLDFDHVPIWIQLWGLPPHCKTKKMGESIGALMGNVEASEFYEYPGKNVIIKIKVGINIHNLITSGIHVGNPIDGINWIDYRYEKLPQVCFKCGMIGHIDKLCRNQALDLDTLAPLGPWLRSTQYGKIKMEAKHKKYYSNPSHSKNFGQYSPPVPTDLLEKLAAMKVNSSQEQSTKHTPTPQADPKPLSQDIPAMNTTNGLQITSEDRGKKAHRLNYNTEAMSTENTQEIAAQHQTFQAKRQKMEEISRGLGNPKTVRALKKLFATHHPDIIFLMETKLMDSQYQFLDSYRDSYTSHFINCSVTGGGRAGGLALIWNHCTVNMDIKNFDLNYIDMLISSSHTNFSWRATGIYGYPQAPNKYLTCRLINDLACTNNNSNWLVFGDFNLVLTNMEKSGGNPIEPNITTSFRNTLCHCDLQDLGYKGSTYTWTNRHQGDLLIQSRLDRFLATADWISNFPNFVNNHLTRYKSDHCPILLDFSNITGISTNNNQYYPKKFEQIWTTDDHHTYIVTEAWQNQQGSIDEKLRHTLNALHNWGRKTFGIIPKRIKETHQDLYNLQQLQTNNHITLQIKNKEKELDHLLEKEEMWWSQRSRALWLTHGDKNTKFFHQNASQRRRKNKIECIKDPMHQTHTNKEEIERIFVTHFQELFTSQTISNAAETAQVVHNKLDQEMHDYLAMNFTAEEVYLAIKDMKSLAGPGPDGLPTRFYHTYWDIVGNDITKEVLQVLNHGGNPKPFNSTHICLIPKTNNPSYPSDFRPISLCNVTLKIITKTIANRLKTILPNIISPNQSAFVPRRLISDNTIIANEIFHYLNLTTRKTGYVGIKTDMAKAYDRLEWEFLQITMEAMNFPTQLVNTIMNCVSTVSFSILVNGKPTKPFLPKRGLRQGDPLSPYLFILCADVFSALITKSQQNKLIQGVKIAPGAPEITHLFFADDSLMFCRANEEETTQMQAIITEYQLASGQLVNYNKSEMVFSKRVPNTTKSAIQQILPMKIVDHYSKYLGQPTHVGRSKKQIFNLIQDKIWKKLKGWKEKNLSFAGRGTLIKAVAQAIPTYLMSNFLIPKGVCHQMESMISKLWWASNVDKRKIHWVNWKTICKQKKLGGMGFRDLRAFNEALLAKQGWKILTEQNSLMAKTMKAKYFPQTQFLQAKKGARSSYIWQDIQQASWILKKGCCWLVGNGQNINIWNDRWINTQDSNTTWSPKPLNTTLEQVSDLIDQTSHQWNAQIITQNFLPIEANQILQIPLANTNEEDIVCWQGTNDGNYTVGSGYNAQMTWDTTGSEQAQPSNTLEGEQIWNKLWQIKAPPKQLHLLWRILNNAIPVKTNLIAKGILCDSICPTCNQSLETTDHTFLQCEWARLVWFGSPLTITTTNAKNQNFSDWLRYMLTNSSSTSMQLISTITYSIWLARNKKVFQNQYTPADEVVARALNSLTEYQKHLVEYRLHSKQATSSDRNNICWSPPPLNCLKLNVDAHLNDDGRWGFFLSCGGRMAAALGRRLECVLGHTTWLWRKLQDSNKLSSSSRQITLATPS</sequence>
<feature type="compositionally biased region" description="Polar residues" evidence="2">
    <location>
        <begin position="1"/>
        <end position="11"/>
    </location>
</feature>
<feature type="compositionally biased region" description="Polar residues" evidence="2">
    <location>
        <begin position="221"/>
        <end position="231"/>
    </location>
</feature>
<dbReference type="GO" id="GO:0008270">
    <property type="term" value="F:zinc ion binding"/>
    <property type="evidence" value="ECO:0007669"/>
    <property type="project" value="UniProtKB-KW"/>
</dbReference>
<dbReference type="EMBL" id="DF975162">
    <property type="protein sequence ID" value="GAU51479.1"/>
    <property type="molecule type" value="Genomic_DNA"/>
</dbReference>
<dbReference type="PANTHER" id="PTHR33116:SF86">
    <property type="entry name" value="REVERSE TRANSCRIPTASE DOMAIN-CONTAINING PROTEIN"/>
    <property type="match status" value="1"/>
</dbReference>